<proteinExistence type="predicted"/>
<comment type="caution">
    <text evidence="1">The sequence shown here is derived from an EMBL/GenBank/DDBJ whole genome shotgun (WGS) entry which is preliminary data.</text>
</comment>
<sequence length="320" mass="34223">MSDTTANHEAGIPVENVLREELAHGDAVLGTTAPILGHLVLSSANSLFSDEIVAQVRGMAASIASQLLSAQAKAVNTEALDAYIEQRRDPLVEALLSKNEFLFHLHALTVERQLAARLESRNAIDLVLSPLLQALVSSDDANTSSTAMSVLAAQSRFIQHQRRMELPLNELPGDLFHAAIQHWRALDNGENEETADQVEEQLRSAYNEGDGRAGLLARLVSGMGSGSRAALSISHAGVAIFLTAVALSTAQSRDLVAMSTSDRQLGRLALALRATGLKPSEVEEQFVHIHPEISLPDGFDMLRVDRAAQLLASSDGFGAA</sequence>
<reference evidence="1 2" key="1">
    <citation type="submission" date="2019-12" db="EMBL/GenBank/DDBJ databases">
        <title>Genomic-based taxomic classification of the family Erythrobacteraceae.</title>
        <authorList>
            <person name="Xu L."/>
        </authorList>
    </citation>
    <scope>NUCLEOTIDE SEQUENCE [LARGE SCALE GENOMIC DNA]</scope>
    <source>
        <strain evidence="1 2">SW-109</strain>
    </source>
</reference>
<dbReference type="OrthoDB" id="7390251at2"/>
<dbReference type="EMBL" id="WTYP01000001">
    <property type="protein sequence ID" value="MXP46555.1"/>
    <property type="molecule type" value="Genomic_DNA"/>
</dbReference>
<protein>
    <submittedName>
        <fullName evidence="1">Uncharacterized protein</fullName>
    </submittedName>
</protein>
<accession>A0A6I4UYJ2</accession>
<evidence type="ECO:0000313" key="1">
    <source>
        <dbReference type="EMBL" id="MXP46555.1"/>
    </source>
</evidence>
<keyword evidence="2" id="KW-1185">Reference proteome</keyword>
<name>A0A6I4UYJ2_9SPHN</name>
<dbReference type="Proteomes" id="UP000471435">
    <property type="component" value="Unassembled WGS sequence"/>
</dbReference>
<dbReference type="AlphaFoldDB" id="A0A6I4UYJ2"/>
<evidence type="ECO:0000313" key="2">
    <source>
        <dbReference type="Proteomes" id="UP000471435"/>
    </source>
</evidence>
<dbReference type="RefSeq" id="WP_160729774.1">
    <property type="nucleotide sequence ID" value="NZ_WTYP01000001.1"/>
</dbReference>
<organism evidence="1 2">
    <name type="scientific">Pontixanthobacter luteolus</name>
    <dbReference type="NCBI Taxonomy" id="295089"/>
    <lineage>
        <taxon>Bacteria</taxon>
        <taxon>Pseudomonadati</taxon>
        <taxon>Pseudomonadota</taxon>
        <taxon>Alphaproteobacteria</taxon>
        <taxon>Sphingomonadales</taxon>
        <taxon>Erythrobacteraceae</taxon>
        <taxon>Pontixanthobacter</taxon>
    </lineage>
</organism>
<gene>
    <name evidence="1" type="ORF">GRI43_03980</name>
</gene>